<dbReference type="PANTHER" id="PTHR45801:SF111">
    <property type="entry name" value="C2H2 AND C2HC ZINC FINGERS SUPERFAMILY PROTEIN"/>
    <property type="match status" value="1"/>
</dbReference>
<dbReference type="PANTHER" id="PTHR45801">
    <property type="entry name" value="OS07G0101800 PROTEIN"/>
    <property type="match status" value="1"/>
</dbReference>
<dbReference type="InterPro" id="IPR013087">
    <property type="entry name" value="Znf_C2H2_type"/>
</dbReference>
<keyword evidence="9" id="KW-1185">Reference proteome</keyword>
<dbReference type="InterPro" id="IPR036236">
    <property type="entry name" value="Znf_C2H2_sf"/>
</dbReference>
<dbReference type="STRING" id="51240.A0A2I4GQU0"/>
<dbReference type="OrthoDB" id="780709at2759"/>
<dbReference type="PROSITE" id="PS00028">
    <property type="entry name" value="ZINC_FINGER_C2H2_1"/>
    <property type="match status" value="1"/>
</dbReference>
<name>A0A2I4GQU0_JUGRE</name>
<keyword evidence="5" id="KW-0805">Transcription regulation</keyword>
<dbReference type="KEGG" id="jre:109010011"/>
<gene>
    <name evidence="10" type="primary">LOC109010011</name>
</gene>
<dbReference type="InterPro" id="IPR052426">
    <property type="entry name" value="Plant_dev_regulator"/>
</dbReference>
<evidence type="ECO:0000256" key="7">
    <source>
        <dbReference type="ARBA" id="ARBA00023242"/>
    </source>
</evidence>
<evidence type="ECO:0000256" key="2">
    <source>
        <dbReference type="ARBA" id="ARBA00022723"/>
    </source>
</evidence>
<dbReference type="PROSITE" id="PS50157">
    <property type="entry name" value="ZINC_FINGER_C2H2_2"/>
    <property type="match status" value="1"/>
</dbReference>
<feature type="compositionally biased region" description="Basic and acidic residues" evidence="8">
    <location>
        <begin position="7"/>
        <end position="23"/>
    </location>
</feature>
<evidence type="ECO:0000256" key="8">
    <source>
        <dbReference type="SAM" id="MobiDB-lite"/>
    </source>
</evidence>
<dbReference type="SUPFAM" id="SSF57667">
    <property type="entry name" value="beta-beta-alpha zinc fingers"/>
    <property type="match status" value="1"/>
</dbReference>
<reference evidence="10" key="1">
    <citation type="submission" date="2025-08" db="UniProtKB">
        <authorList>
            <consortium name="RefSeq"/>
        </authorList>
    </citation>
    <scope>IDENTIFICATION</scope>
    <source>
        <tissue evidence="10">Leaves</tissue>
    </source>
</reference>
<keyword evidence="7" id="KW-0539">Nucleus</keyword>
<proteinExistence type="predicted"/>
<dbReference type="Gramene" id="Jr03_24110_p1">
    <property type="protein sequence ID" value="cds.Jr03_24110_p1"/>
    <property type="gene ID" value="Jr03_24110"/>
</dbReference>
<feature type="region of interest" description="Disordered" evidence="8">
    <location>
        <begin position="62"/>
        <end position="86"/>
    </location>
</feature>
<comment type="subcellular location">
    <subcellularLocation>
        <location evidence="1">Nucleus</location>
    </subcellularLocation>
</comment>
<dbReference type="RefSeq" id="XP_018846252.1">
    <property type="nucleotide sequence ID" value="XM_018990707.1"/>
</dbReference>
<keyword evidence="3" id="KW-0863">Zinc-finger</keyword>
<evidence type="ECO:0000256" key="6">
    <source>
        <dbReference type="ARBA" id="ARBA00023163"/>
    </source>
</evidence>
<dbReference type="Proteomes" id="UP000235220">
    <property type="component" value="Chromosome 3"/>
</dbReference>
<organism evidence="9 10">
    <name type="scientific">Juglans regia</name>
    <name type="common">English walnut</name>
    <dbReference type="NCBI Taxonomy" id="51240"/>
    <lineage>
        <taxon>Eukaryota</taxon>
        <taxon>Viridiplantae</taxon>
        <taxon>Streptophyta</taxon>
        <taxon>Embryophyta</taxon>
        <taxon>Tracheophyta</taxon>
        <taxon>Spermatophyta</taxon>
        <taxon>Magnoliopsida</taxon>
        <taxon>eudicotyledons</taxon>
        <taxon>Gunneridae</taxon>
        <taxon>Pentapetalae</taxon>
        <taxon>rosids</taxon>
        <taxon>fabids</taxon>
        <taxon>Fagales</taxon>
        <taxon>Juglandaceae</taxon>
        <taxon>Juglans</taxon>
    </lineage>
</organism>
<keyword evidence="6" id="KW-0804">Transcription</keyword>
<evidence type="ECO:0000256" key="5">
    <source>
        <dbReference type="ARBA" id="ARBA00023015"/>
    </source>
</evidence>
<feature type="region of interest" description="Disordered" evidence="8">
    <location>
        <begin position="1"/>
        <end position="23"/>
    </location>
</feature>
<dbReference type="AlphaFoldDB" id="A0A2I4GQU0"/>
<dbReference type="GO" id="GO:0005634">
    <property type="term" value="C:nucleus"/>
    <property type="evidence" value="ECO:0007669"/>
    <property type="project" value="UniProtKB-SubCell"/>
</dbReference>
<evidence type="ECO:0000313" key="9">
    <source>
        <dbReference type="Proteomes" id="UP000235220"/>
    </source>
</evidence>
<accession>A0A2I4GQU0</accession>
<dbReference type="Gene3D" id="3.30.160.60">
    <property type="entry name" value="Classic Zinc Finger"/>
    <property type="match status" value="1"/>
</dbReference>
<evidence type="ECO:0000256" key="1">
    <source>
        <dbReference type="ARBA" id="ARBA00004123"/>
    </source>
</evidence>
<protein>
    <submittedName>
        <fullName evidence="10">Transcriptional regulator TAC1-like</fullName>
    </submittedName>
</protein>
<evidence type="ECO:0000256" key="4">
    <source>
        <dbReference type="ARBA" id="ARBA00022833"/>
    </source>
</evidence>
<dbReference type="GO" id="GO:0008270">
    <property type="term" value="F:zinc ion binding"/>
    <property type="evidence" value="ECO:0007669"/>
    <property type="project" value="UniProtKB-KW"/>
</dbReference>
<evidence type="ECO:0000313" key="10">
    <source>
        <dbReference type="RefSeq" id="XP_018846252.1"/>
    </source>
</evidence>
<keyword evidence="2" id="KW-0479">Metal-binding</keyword>
<dbReference type="GeneID" id="109010011"/>
<keyword evidence="4" id="KW-0862">Zinc</keyword>
<sequence>MAINPQKFEKPDNQKMEWSSDHDQNSMEVRSYICGFCEKGFSNAQALGGHMNIHRKDRARLKQAEDENSPPMDITTSGPTVDHDQPPILEEKILFQLGSGDQDKKSCSPKKPCSHSVDYRGKAINKKPHQLASLFGSGNYEEKEMQYNLSTHSQRSNIAEVDLELRLGPEPHAETSIVSTKEFF</sequence>
<evidence type="ECO:0000256" key="3">
    <source>
        <dbReference type="ARBA" id="ARBA00022771"/>
    </source>
</evidence>